<proteinExistence type="inferred from homology"/>
<feature type="domain" description="Sodium/calcium exchanger membrane region" evidence="11">
    <location>
        <begin position="51"/>
        <end position="235"/>
    </location>
</feature>
<dbReference type="InterPro" id="IPR004713">
    <property type="entry name" value="CaH_exchang"/>
</dbReference>
<keyword evidence="4 10" id="KW-0109">Calcium transport</keyword>
<feature type="transmembrane region" description="Helical" evidence="10">
    <location>
        <begin position="388"/>
        <end position="407"/>
    </location>
</feature>
<dbReference type="Gene3D" id="1.20.1420.30">
    <property type="entry name" value="NCX, central ion-binding region"/>
    <property type="match status" value="1"/>
</dbReference>
<keyword evidence="5 10" id="KW-0812">Transmembrane</keyword>
<keyword evidence="10" id="KW-0926">Vacuole</keyword>
<comment type="similarity">
    <text evidence="2 10">Belongs to the Ca(2+):cation antiporter (CaCA) (TC 2.A.19) family.</text>
</comment>
<feature type="transmembrane region" description="Helical" evidence="10">
    <location>
        <begin position="264"/>
        <end position="285"/>
    </location>
</feature>
<evidence type="ECO:0000313" key="13">
    <source>
        <dbReference type="Proteomes" id="UP000269793"/>
    </source>
</evidence>
<dbReference type="InterPro" id="IPR044880">
    <property type="entry name" value="NCX_ion-bd_dom_sf"/>
</dbReference>
<feature type="transmembrane region" description="Helical" evidence="10">
    <location>
        <begin position="297"/>
        <end position="320"/>
    </location>
</feature>
<name>A0A3G2S8X4_MALR7</name>
<evidence type="ECO:0000256" key="10">
    <source>
        <dbReference type="RuleBase" id="RU365028"/>
    </source>
</evidence>
<dbReference type="GO" id="GO:0012505">
    <property type="term" value="C:endomembrane system"/>
    <property type="evidence" value="ECO:0007669"/>
    <property type="project" value="UniProtKB-SubCell"/>
</dbReference>
<dbReference type="STRING" id="425264.A0A3G2S8X4"/>
<feature type="transmembrane region" description="Helical" evidence="10">
    <location>
        <begin position="87"/>
        <end position="106"/>
    </location>
</feature>
<dbReference type="GO" id="GO:0006874">
    <property type="term" value="P:intracellular calcium ion homeostasis"/>
    <property type="evidence" value="ECO:0007669"/>
    <property type="project" value="TreeGrafter"/>
</dbReference>
<keyword evidence="6 10" id="KW-0106">Calcium</keyword>
<evidence type="ECO:0000256" key="9">
    <source>
        <dbReference type="ARBA" id="ARBA00023136"/>
    </source>
</evidence>
<feature type="transmembrane region" description="Helical" evidence="10">
    <location>
        <begin position="118"/>
        <end position="139"/>
    </location>
</feature>
<organism evidence="12 13">
    <name type="scientific">Malassezia restricta (strain ATCC 96810 / NBRC 103918 / CBS 7877)</name>
    <name type="common">Seborrheic dermatitis infection agent</name>
    <dbReference type="NCBI Taxonomy" id="425264"/>
    <lineage>
        <taxon>Eukaryota</taxon>
        <taxon>Fungi</taxon>
        <taxon>Dikarya</taxon>
        <taxon>Basidiomycota</taxon>
        <taxon>Ustilaginomycotina</taxon>
        <taxon>Malasseziomycetes</taxon>
        <taxon>Malasseziales</taxon>
        <taxon>Malasseziaceae</taxon>
        <taxon>Malassezia</taxon>
    </lineage>
</organism>
<feature type="transmembrane region" description="Helical" evidence="10">
    <location>
        <begin position="151"/>
        <end position="171"/>
    </location>
</feature>
<dbReference type="AlphaFoldDB" id="A0A3G2S8X4"/>
<dbReference type="OrthoDB" id="1699231at2759"/>
<dbReference type="PANTHER" id="PTHR31503">
    <property type="entry name" value="VACUOLAR CALCIUM ION TRANSPORTER"/>
    <property type="match status" value="1"/>
</dbReference>
<dbReference type="PANTHER" id="PTHR31503:SF22">
    <property type="entry name" value="VACUOLAR CALCIUM ION TRANSPORTER"/>
    <property type="match status" value="1"/>
</dbReference>
<keyword evidence="3 10" id="KW-0813">Transport</keyword>
<evidence type="ECO:0000313" key="12">
    <source>
        <dbReference type="EMBL" id="AYO44503.1"/>
    </source>
</evidence>
<dbReference type="InterPro" id="IPR004837">
    <property type="entry name" value="NaCa_Exmemb"/>
</dbReference>
<dbReference type="Proteomes" id="UP000269793">
    <property type="component" value="Chromosome VII"/>
</dbReference>
<keyword evidence="8 10" id="KW-0406">Ion transport</keyword>
<dbReference type="NCBIfam" id="TIGR00378">
    <property type="entry name" value="cax"/>
    <property type="match status" value="1"/>
</dbReference>
<comment type="function">
    <text evidence="10">Has a role in promoting intracellular calcium ion sequestration via the exchange of calcium ions for hydrogen ions across the vacuolar membrane. Involved also in manganese ion homeostasis via its uptake into the vacuole.</text>
</comment>
<evidence type="ECO:0000256" key="5">
    <source>
        <dbReference type="ARBA" id="ARBA00022692"/>
    </source>
</evidence>
<comment type="subcellular location">
    <subcellularLocation>
        <location evidence="1">Endomembrane system</location>
        <topology evidence="1">Multi-pass membrane protein</topology>
    </subcellularLocation>
    <subcellularLocation>
        <location evidence="10">Vacuole membrane</location>
    </subcellularLocation>
</comment>
<evidence type="ECO:0000256" key="2">
    <source>
        <dbReference type="ARBA" id="ARBA00008170"/>
    </source>
</evidence>
<reference evidence="12 13" key="1">
    <citation type="submission" date="2018-10" db="EMBL/GenBank/DDBJ databases">
        <title>Complete genome sequence of Malassezia restricta CBS 7877.</title>
        <authorList>
            <person name="Morand S.C."/>
            <person name="Bertignac M."/>
            <person name="Iltis A."/>
            <person name="Kolder I."/>
            <person name="Pirovano W."/>
            <person name="Jourdain R."/>
            <person name="Clavaud C."/>
        </authorList>
    </citation>
    <scope>NUCLEOTIDE SEQUENCE [LARGE SCALE GENOMIC DNA]</scope>
    <source>
        <strain evidence="12 13">CBS 7877</strain>
    </source>
</reference>
<evidence type="ECO:0000256" key="3">
    <source>
        <dbReference type="ARBA" id="ARBA00022448"/>
    </source>
</evidence>
<feature type="transmembrane region" description="Helical" evidence="10">
    <location>
        <begin position="327"/>
        <end position="354"/>
    </location>
</feature>
<feature type="transmembrane region" description="Helical" evidence="10">
    <location>
        <begin position="208"/>
        <end position="233"/>
    </location>
</feature>
<gene>
    <name evidence="12" type="primary">vcx1</name>
    <name evidence="12" type="ORF">DNF11_3553</name>
</gene>
<evidence type="ECO:0000256" key="4">
    <source>
        <dbReference type="ARBA" id="ARBA00022568"/>
    </source>
</evidence>
<feature type="transmembrane region" description="Helical" evidence="10">
    <location>
        <begin position="360"/>
        <end position="381"/>
    </location>
</feature>
<dbReference type="VEuPathDB" id="FungiDB:DNF11_3553"/>
<evidence type="ECO:0000256" key="7">
    <source>
        <dbReference type="ARBA" id="ARBA00022989"/>
    </source>
</evidence>
<keyword evidence="10" id="KW-0050">Antiport</keyword>
<accession>A0A3G2S8X4</accession>
<feature type="transmembrane region" description="Helical" evidence="10">
    <location>
        <begin position="46"/>
        <end position="66"/>
    </location>
</feature>
<dbReference type="GO" id="GO:0015369">
    <property type="term" value="F:calcium:proton antiporter activity"/>
    <property type="evidence" value="ECO:0007669"/>
    <property type="project" value="UniProtKB-UniRule"/>
</dbReference>
<protein>
    <recommendedName>
        <fullName evidence="10">Vacuolar calcium ion transporter</fullName>
    </recommendedName>
</protein>
<evidence type="ECO:0000256" key="1">
    <source>
        <dbReference type="ARBA" id="ARBA00004127"/>
    </source>
</evidence>
<feature type="transmembrane region" description="Helical" evidence="10">
    <location>
        <begin position="21"/>
        <end position="40"/>
    </location>
</feature>
<sequence>MSESQPLLHPRDTHPKTLLSSFRWLILSSAANWLLLFVPLGIAAQWFHWGSLAVFTLNFLAIVPLAKLLGDATEQVSMPLGPALGGLLNATFGNAVELIVGVVALLQGQLRVVQMSLVGSILSNLLLVLGLSFFVGGIYQPENTFAQTAAQASGSIMTLGCFTMVLPAAYWGSVKNGNTDKDIFSTAFSSLGASRAPLEKPAPGTFDALGGILFISRGTAVILLLIYVGYLFFQLRTHSFLYESPTREQDEQEEQPDMSPQASILALLIITLITSVNADYLVSAIDDVANNYGISKVFISTILLPIVGNAAEHVTSVWMAAKDKMEIVLGVSVGSSVQICLGLVPVLVLVGWVVGQPLTLYFHDFETINLVVSVLLVNSLIQDGKSNYLEGALLVALYLVISLSFWVSPS</sequence>
<feature type="domain" description="Sodium/calcium exchanger membrane region" evidence="11">
    <location>
        <begin position="263"/>
        <end position="405"/>
    </location>
</feature>
<dbReference type="GO" id="GO:0000329">
    <property type="term" value="C:fungal-type vacuole membrane"/>
    <property type="evidence" value="ECO:0007669"/>
    <property type="project" value="TreeGrafter"/>
</dbReference>
<keyword evidence="7 10" id="KW-1133">Transmembrane helix</keyword>
<keyword evidence="9 10" id="KW-0472">Membrane</keyword>
<keyword evidence="13" id="KW-1185">Reference proteome</keyword>
<evidence type="ECO:0000256" key="8">
    <source>
        <dbReference type="ARBA" id="ARBA00023065"/>
    </source>
</evidence>
<dbReference type="InterPro" id="IPR004798">
    <property type="entry name" value="CAX-like"/>
</dbReference>
<evidence type="ECO:0000259" key="11">
    <source>
        <dbReference type="Pfam" id="PF01699"/>
    </source>
</evidence>
<dbReference type="EMBL" id="CP033154">
    <property type="protein sequence ID" value="AYO44503.1"/>
    <property type="molecule type" value="Genomic_DNA"/>
</dbReference>
<evidence type="ECO:0000256" key="6">
    <source>
        <dbReference type="ARBA" id="ARBA00022837"/>
    </source>
</evidence>
<dbReference type="Pfam" id="PF01699">
    <property type="entry name" value="Na_Ca_ex"/>
    <property type="match status" value="2"/>
</dbReference>